<dbReference type="OrthoDB" id="531820at2"/>
<name>A0A2T1ENV7_9CYAN</name>
<gene>
    <name evidence="2" type="ORF">C7B82_02440</name>
</gene>
<keyword evidence="3" id="KW-1185">Reference proteome</keyword>
<proteinExistence type="predicted"/>
<reference evidence="2 3" key="2">
    <citation type="submission" date="2018-03" db="EMBL/GenBank/DDBJ databases">
        <title>The ancient ancestry and fast evolution of plastids.</title>
        <authorList>
            <person name="Moore K.R."/>
            <person name="Magnabosco C."/>
            <person name="Momper L."/>
            <person name="Gold D.A."/>
            <person name="Bosak T."/>
            <person name="Fournier G.P."/>
        </authorList>
    </citation>
    <scope>NUCLEOTIDE SEQUENCE [LARGE SCALE GENOMIC DNA]</scope>
    <source>
        <strain evidence="2 3">ULC18</strain>
    </source>
</reference>
<dbReference type="Proteomes" id="UP000239576">
    <property type="component" value="Unassembled WGS sequence"/>
</dbReference>
<reference evidence="3" key="1">
    <citation type="submission" date="2018-02" db="EMBL/GenBank/DDBJ databases">
        <authorList>
            <person name="Moore K."/>
            <person name="Momper L."/>
        </authorList>
    </citation>
    <scope>NUCLEOTIDE SEQUENCE [LARGE SCALE GENOMIC DNA]</scope>
    <source>
        <strain evidence="3">ULC18</strain>
    </source>
</reference>
<keyword evidence="1" id="KW-0472">Membrane</keyword>
<dbReference type="EMBL" id="PVWK01000014">
    <property type="protein sequence ID" value="PSB34348.1"/>
    <property type="molecule type" value="Genomic_DNA"/>
</dbReference>
<sequence>MSQLFGLLLLLAGMYFLGQNIMFSTYYSPYFWRNLPALGSVLAIMGGVTSLLFFRRQTGSLGWGLLIFGIVLVFLSGGVMLKPTSLWNFMIAFAALISGFKLLTEGRLRF</sequence>
<comment type="caution">
    <text evidence="2">The sequence shown here is derived from an EMBL/GenBank/DDBJ whole genome shotgun (WGS) entry which is preliminary data.</text>
</comment>
<feature type="transmembrane region" description="Helical" evidence="1">
    <location>
        <begin position="34"/>
        <end position="54"/>
    </location>
</feature>
<evidence type="ECO:0000313" key="3">
    <source>
        <dbReference type="Proteomes" id="UP000239576"/>
    </source>
</evidence>
<organism evidence="2 3">
    <name type="scientific">Stenomitos frigidus ULC18</name>
    <dbReference type="NCBI Taxonomy" id="2107698"/>
    <lineage>
        <taxon>Bacteria</taxon>
        <taxon>Bacillati</taxon>
        <taxon>Cyanobacteriota</taxon>
        <taxon>Cyanophyceae</taxon>
        <taxon>Leptolyngbyales</taxon>
        <taxon>Leptolyngbyaceae</taxon>
        <taxon>Stenomitos</taxon>
    </lineage>
</organism>
<evidence type="ECO:0000256" key="1">
    <source>
        <dbReference type="SAM" id="Phobius"/>
    </source>
</evidence>
<feature type="transmembrane region" description="Helical" evidence="1">
    <location>
        <begin position="86"/>
        <end position="104"/>
    </location>
</feature>
<evidence type="ECO:0000313" key="2">
    <source>
        <dbReference type="EMBL" id="PSB34348.1"/>
    </source>
</evidence>
<keyword evidence="1" id="KW-1133">Transmembrane helix</keyword>
<accession>A0A2T1ENV7</accession>
<protein>
    <submittedName>
        <fullName evidence="2">Uncharacterized protein</fullName>
    </submittedName>
</protein>
<dbReference type="RefSeq" id="WP_106254722.1">
    <property type="nucleotide sequence ID" value="NZ_CAWNSW010000073.1"/>
</dbReference>
<keyword evidence="1" id="KW-0812">Transmembrane</keyword>
<dbReference type="AlphaFoldDB" id="A0A2T1ENV7"/>
<feature type="transmembrane region" description="Helical" evidence="1">
    <location>
        <begin position="61"/>
        <end position="80"/>
    </location>
</feature>